<evidence type="ECO:0000256" key="5">
    <source>
        <dbReference type="SAM" id="Phobius"/>
    </source>
</evidence>
<dbReference type="InterPro" id="IPR032808">
    <property type="entry name" value="DoxX"/>
</dbReference>
<keyword evidence="3 5" id="KW-1133">Transmembrane helix</keyword>
<keyword evidence="4 5" id="KW-0472">Membrane</keyword>
<feature type="transmembrane region" description="Helical" evidence="5">
    <location>
        <begin position="12"/>
        <end position="40"/>
    </location>
</feature>
<protein>
    <submittedName>
        <fullName evidence="6">DUF417 family protein</fullName>
    </submittedName>
</protein>
<evidence type="ECO:0000256" key="2">
    <source>
        <dbReference type="ARBA" id="ARBA00022692"/>
    </source>
</evidence>
<dbReference type="RefSeq" id="WP_149853408.1">
    <property type="nucleotide sequence ID" value="NZ_VUOB01000063.1"/>
</dbReference>
<dbReference type="Pfam" id="PF07681">
    <property type="entry name" value="DoxX"/>
    <property type="match status" value="1"/>
</dbReference>
<dbReference type="GO" id="GO:0016020">
    <property type="term" value="C:membrane"/>
    <property type="evidence" value="ECO:0007669"/>
    <property type="project" value="UniProtKB-SubCell"/>
</dbReference>
<keyword evidence="2 5" id="KW-0812">Transmembrane</keyword>
<reference evidence="6 7" key="1">
    <citation type="submission" date="2019-09" db="EMBL/GenBank/DDBJ databases">
        <title>Goodfellowia gen. nov., a new genus of the Pseudonocardineae related to Actinoalloteichus, containing Goodfellowia coeruleoviolacea gen. nov., comb. nov. gen. nov., comb. nov.</title>
        <authorList>
            <person name="Labeda D."/>
        </authorList>
    </citation>
    <scope>NUCLEOTIDE SEQUENCE [LARGE SCALE GENOMIC DNA]</scope>
    <source>
        <strain evidence="6 7">AN110305</strain>
    </source>
</reference>
<keyword evidence="7" id="KW-1185">Reference proteome</keyword>
<comment type="subcellular location">
    <subcellularLocation>
        <location evidence="1">Membrane</location>
        <topology evidence="1">Multi-pass membrane protein</topology>
    </subcellularLocation>
</comment>
<accession>A0A5B2WQ05</accession>
<dbReference type="OrthoDB" id="265224at2"/>
<organism evidence="6 7">
    <name type="scientific">Solihabitans fulvus</name>
    <dbReference type="NCBI Taxonomy" id="1892852"/>
    <lineage>
        <taxon>Bacteria</taxon>
        <taxon>Bacillati</taxon>
        <taxon>Actinomycetota</taxon>
        <taxon>Actinomycetes</taxon>
        <taxon>Pseudonocardiales</taxon>
        <taxon>Pseudonocardiaceae</taxon>
        <taxon>Solihabitans</taxon>
    </lineage>
</organism>
<gene>
    <name evidence="6" type="ORF">F0L68_31000</name>
</gene>
<name>A0A5B2WQ05_9PSEU</name>
<feature type="transmembrane region" description="Helical" evidence="5">
    <location>
        <begin position="132"/>
        <end position="149"/>
    </location>
</feature>
<dbReference type="Proteomes" id="UP000323454">
    <property type="component" value="Unassembled WGS sequence"/>
</dbReference>
<comment type="caution">
    <text evidence="6">The sequence shown here is derived from an EMBL/GenBank/DDBJ whole genome shotgun (WGS) entry which is preliminary data.</text>
</comment>
<proteinExistence type="predicted"/>
<feature type="transmembrane region" description="Helical" evidence="5">
    <location>
        <begin position="100"/>
        <end position="120"/>
    </location>
</feature>
<dbReference type="EMBL" id="VUOB01000063">
    <property type="protein sequence ID" value="KAA2254043.1"/>
    <property type="molecule type" value="Genomic_DNA"/>
</dbReference>
<evidence type="ECO:0000313" key="6">
    <source>
        <dbReference type="EMBL" id="KAA2254043.1"/>
    </source>
</evidence>
<evidence type="ECO:0000313" key="7">
    <source>
        <dbReference type="Proteomes" id="UP000323454"/>
    </source>
</evidence>
<evidence type="ECO:0000256" key="1">
    <source>
        <dbReference type="ARBA" id="ARBA00004141"/>
    </source>
</evidence>
<dbReference type="AlphaFoldDB" id="A0A5B2WQ05"/>
<feature type="transmembrane region" description="Helical" evidence="5">
    <location>
        <begin position="76"/>
        <end position="93"/>
    </location>
</feature>
<sequence>MSLNKSFDGLRSLSAGVGAWCCSHSLTLLRLCLGVVFVWFGMLKFFAGMSPAVELATRAMSIITFDLVPPGVSQPLLALMETLIGLGFLTGLWPRLTLTVFFVQMAGAMSSLVLVPGEIWTHPLEPTLAGQYVIKDVVLIAAGLVLAAATRKSPVPRARPHTAIPPHLLRLSHFRPASRHSGTPAAPRPKEAQNP</sequence>
<reference evidence="6 7" key="2">
    <citation type="submission" date="2019-09" db="EMBL/GenBank/DDBJ databases">
        <authorList>
            <person name="Jin C."/>
        </authorList>
    </citation>
    <scope>NUCLEOTIDE SEQUENCE [LARGE SCALE GENOMIC DNA]</scope>
    <source>
        <strain evidence="6 7">AN110305</strain>
    </source>
</reference>
<evidence type="ECO:0000256" key="3">
    <source>
        <dbReference type="ARBA" id="ARBA00022989"/>
    </source>
</evidence>
<evidence type="ECO:0000256" key="4">
    <source>
        <dbReference type="ARBA" id="ARBA00023136"/>
    </source>
</evidence>